<evidence type="ECO:0000313" key="1">
    <source>
        <dbReference type="EMBL" id="KAG0567663.1"/>
    </source>
</evidence>
<evidence type="ECO:0000313" key="2">
    <source>
        <dbReference type="Proteomes" id="UP000822688"/>
    </source>
</evidence>
<organism evidence="1 2">
    <name type="scientific">Ceratodon purpureus</name>
    <name type="common">Fire moss</name>
    <name type="synonym">Dicranum purpureum</name>
    <dbReference type="NCBI Taxonomy" id="3225"/>
    <lineage>
        <taxon>Eukaryota</taxon>
        <taxon>Viridiplantae</taxon>
        <taxon>Streptophyta</taxon>
        <taxon>Embryophyta</taxon>
        <taxon>Bryophyta</taxon>
        <taxon>Bryophytina</taxon>
        <taxon>Bryopsida</taxon>
        <taxon>Dicranidae</taxon>
        <taxon>Pseudoditrichales</taxon>
        <taxon>Ditrichaceae</taxon>
        <taxon>Ceratodon</taxon>
    </lineage>
</organism>
<dbReference type="Proteomes" id="UP000822688">
    <property type="component" value="Chromosome 7"/>
</dbReference>
<sequence length="55" mass="6199">MQRWHLQNCQLDLQKGFIGRTSVGRFCRSFTIPHFACSTTCACGCNKFSLDAELA</sequence>
<dbReference type="AlphaFoldDB" id="A0A8T0H8C7"/>
<proteinExistence type="predicted"/>
<comment type="caution">
    <text evidence="1">The sequence shown here is derived from an EMBL/GenBank/DDBJ whole genome shotgun (WGS) entry which is preliminary data.</text>
</comment>
<accession>A0A8T0H8C7</accession>
<dbReference type="EMBL" id="CM026428">
    <property type="protein sequence ID" value="KAG0567663.1"/>
    <property type="molecule type" value="Genomic_DNA"/>
</dbReference>
<gene>
    <name evidence="1" type="ORF">KC19_7G152300</name>
</gene>
<reference evidence="1" key="1">
    <citation type="submission" date="2020-06" db="EMBL/GenBank/DDBJ databases">
        <title>WGS assembly of Ceratodon purpureus strain R40.</title>
        <authorList>
            <person name="Carey S.B."/>
            <person name="Jenkins J."/>
            <person name="Shu S."/>
            <person name="Lovell J.T."/>
            <person name="Sreedasyam A."/>
            <person name="Maumus F."/>
            <person name="Tiley G.P."/>
            <person name="Fernandez-Pozo N."/>
            <person name="Barry K."/>
            <person name="Chen C."/>
            <person name="Wang M."/>
            <person name="Lipzen A."/>
            <person name="Daum C."/>
            <person name="Saski C.A."/>
            <person name="Payton A.C."/>
            <person name="Mcbreen J.C."/>
            <person name="Conrad R.E."/>
            <person name="Kollar L.M."/>
            <person name="Olsson S."/>
            <person name="Huttunen S."/>
            <person name="Landis J.B."/>
            <person name="Wickett N.J."/>
            <person name="Johnson M.G."/>
            <person name="Rensing S.A."/>
            <person name="Grimwood J."/>
            <person name="Schmutz J."/>
            <person name="Mcdaniel S.F."/>
        </authorList>
    </citation>
    <scope>NUCLEOTIDE SEQUENCE</scope>
    <source>
        <strain evidence="1">R40</strain>
    </source>
</reference>
<keyword evidence="2" id="KW-1185">Reference proteome</keyword>
<name>A0A8T0H8C7_CERPU</name>
<protein>
    <submittedName>
        <fullName evidence="1">Uncharacterized protein</fullName>
    </submittedName>
</protein>